<reference evidence="2 3" key="1">
    <citation type="submission" date="2019-10" db="EMBL/GenBank/DDBJ databases">
        <authorList>
            <person name="Palmer J.M."/>
        </authorList>
    </citation>
    <scope>NUCLEOTIDE SEQUENCE [LARGE SCALE GENOMIC DNA]</scope>
    <source>
        <strain evidence="2 3">TWF694</strain>
    </source>
</reference>
<feature type="region of interest" description="Disordered" evidence="1">
    <location>
        <begin position="164"/>
        <end position="185"/>
    </location>
</feature>
<sequence>MFANWNLIIPIDKDRASSSSSSRSPAIKKARISSVTYPRCLALTSSTASTAPPSPPDFDTITQIFTTIKKHTDITAAHLSLLNVSYSYDLPLSSIIPTKYHADENEADDRSIFNQRKKEVTVENQDAYDFIARKRRDIKIGNFYKFYQTAEMVELLLSSDSDSSSNSGTAAASSTPVSPPNSREANLEMTAAARSAARYREDLLRNFVDPIAWGYDMRIYPPRYQPRLLSRKSLFNAKVDLYVHLQPPTMQERKEGIVIGPAVVLQTRNEDKYSETDDLLDAVHELSALLTFGQERSRKGTHKKVVYKAIGKDKDIGGDDLFLISSVHHHIALSHVFITDAFTKFIRTGELPPKEYIDLNPDWCCCRIGRTKWYSLLDAEGRVEALRAVMALFNWLKREN</sequence>
<accession>A0AAV9XBX5</accession>
<evidence type="ECO:0000313" key="3">
    <source>
        <dbReference type="Proteomes" id="UP001365542"/>
    </source>
</evidence>
<organism evidence="2 3">
    <name type="scientific">Orbilia ellipsospora</name>
    <dbReference type="NCBI Taxonomy" id="2528407"/>
    <lineage>
        <taxon>Eukaryota</taxon>
        <taxon>Fungi</taxon>
        <taxon>Dikarya</taxon>
        <taxon>Ascomycota</taxon>
        <taxon>Pezizomycotina</taxon>
        <taxon>Orbiliomycetes</taxon>
        <taxon>Orbiliales</taxon>
        <taxon>Orbiliaceae</taxon>
        <taxon>Orbilia</taxon>
    </lineage>
</organism>
<dbReference type="EMBL" id="JAVHJO010000006">
    <property type="protein sequence ID" value="KAK6539590.1"/>
    <property type="molecule type" value="Genomic_DNA"/>
</dbReference>
<comment type="caution">
    <text evidence="2">The sequence shown here is derived from an EMBL/GenBank/DDBJ whole genome shotgun (WGS) entry which is preliminary data.</text>
</comment>
<proteinExistence type="predicted"/>
<keyword evidence="3" id="KW-1185">Reference proteome</keyword>
<feature type="compositionally biased region" description="Low complexity" evidence="1">
    <location>
        <begin position="164"/>
        <end position="175"/>
    </location>
</feature>
<gene>
    <name evidence="2" type="ORF">TWF694_009799</name>
</gene>
<name>A0AAV9XBX5_9PEZI</name>
<evidence type="ECO:0000313" key="2">
    <source>
        <dbReference type="EMBL" id="KAK6539590.1"/>
    </source>
</evidence>
<protein>
    <submittedName>
        <fullName evidence="2">Uncharacterized protein</fullName>
    </submittedName>
</protein>
<evidence type="ECO:0000256" key="1">
    <source>
        <dbReference type="SAM" id="MobiDB-lite"/>
    </source>
</evidence>
<dbReference type="Proteomes" id="UP001365542">
    <property type="component" value="Unassembled WGS sequence"/>
</dbReference>
<dbReference type="AlphaFoldDB" id="A0AAV9XBX5"/>